<sequence length="1328" mass="153749">MGRNSASVELIETLDEASAAFINKQYQTACNKYKVAVQLFTSLNPNVKDNIQHTTEYLLCIILLESNTFHNIIEALKTLINLEKSIGKSYPAVYYAIAKAYIQLYRFNFAISTINKGLAILNEGTHFPIQYVPMTSTIINETTKEGLLISLMDLQEKASSWHCPNAKCFLEYCQNNIPHCSPCKDIFFSDPAFSGLVVITCSNASNPCKLNFHPVCWKFQKSKLCIVNKLSDKDMIGRSCFTSNCGTEDRSVITKIEILNDDAKVVSVIEDSSLSTLLVSNSVVNGAIKKHRLIKPISKCKRPNFLHLQSTQQECSKTFKEISDKEMKLMKLIKLRENNFGILHENLEPREDMFDNENINSTDILSEFELENIDSETLQQCRFLLEIMYEFIKLNIIVHRNKLLSKWYETKEIMAYITRTDEYLDSDILNLLLKSPKLIRIGDYICVPQALQQMFQIFEHEVTQQYELILQSETNEYKDTTLTDNENILYKECVTNNDSETDQNLQKLSGLTSDVFENDNNKANHFYQNENTYESSLISLNNCSTNKTKINPIYQSETKFGLNPINECLVVNNSKENDDYEQPTFYKKDKYFNYNNDIISKDNCTDIVYDDTLQHKTVHENNSQNSIKNFFLEKNITNNTVKNLFIQDLERSTNNELPLSPTLQDKYKLLAHNYFMIVQNFAKLSKEKTDMEDSFKLKLEKKDSIMKAVIEERKILIDRLDAYESHISEEISNKYEALNADVLTLKSNINRLKQEKKDNEYNFKLLIEEKNTIEKILREDNVQLLKTVKDYEAEINKKNEELNILQDNDVKLKKSFLQKSLESQYYFNKNMLMNGIDYCNLSLDIIYKLNSLIKQCTGMHIIPDYTEWLLTLNQFMKLSTECEAEFLKCKSLLESKTQIEKLDEINMSSINLPVYPNKSLSTIVCDAFMVLDKHITKISPQNLPMILPSSLLLHPLSNSHFHQSNLEGFSNDKIVEKSSNINLIKTRDKFKEHTENDTENILKKSDLSEENNEAVQCHLECIDNNEVGNSMLEKYINKYDNHIDRILGDVNNEREPESAVNKNFPNDIANNNMTQTCDNNKSESIGIPNKTDYKLLIEQVDSIGQKKLNTEDIIKENNINIERNSKEIWINSTNKLMNILQSKYTGISDLYLLESLNDLRKCNKGESLTDLCTYIKTKENTKNTTTALSIPSKKEVKNKTKKLMNSKKSKSLNNLSCSIITKSLRQKQKNLYNSSSLSSLITVKKKFICSTKYPWYVAITQEIKKNDYEESDCIICMDNLQLTHKQIYSLECQHKFHKKCIKEWFQQDESCPTCRIHCKIDEEYPSLP</sequence>
<accession>A0A834MMV7</accession>
<evidence type="ECO:0000256" key="2">
    <source>
        <dbReference type="ARBA" id="ARBA00022833"/>
    </source>
</evidence>
<dbReference type="InterPro" id="IPR011990">
    <property type="entry name" value="TPR-like_helical_dom_sf"/>
</dbReference>
<name>A0A834MMV7_VESVU</name>
<feature type="domain" description="RING-type" evidence="5">
    <location>
        <begin position="1273"/>
        <end position="1315"/>
    </location>
</feature>
<dbReference type="Pfam" id="PF13639">
    <property type="entry name" value="zf-RING_2"/>
    <property type="match status" value="1"/>
</dbReference>
<keyword evidence="4" id="KW-0175">Coiled coil</keyword>
<keyword evidence="2" id="KW-0862">Zinc</keyword>
<dbReference type="Gene3D" id="1.25.40.10">
    <property type="entry name" value="Tetratricopeptide repeat domain"/>
    <property type="match status" value="1"/>
</dbReference>
<dbReference type="GO" id="GO:0016567">
    <property type="term" value="P:protein ubiquitination"/>
    <property type="evidence" value="ECO:0007669"/>
    <property type="project" value="UniProtKB-UniPathway"/>
</dbReference>
<dbReference type="EMBL" id="JACSEA010000024">
    <property type="protein sequence ID" value="KAF7379035.1"/>
    <property type="molecule type" value="Genomic_DNA"/>
</dbReference>
<evidence type="ECO:0000256" key="3">
    <source>
        <dbReference type="PROSITE-ProRule" id="PRU00175"/>
    </source>
</evidence>
<keyword evidence="7" id="KW-1185">Reference proteome</keyword>
<dbReference type="SUPFAM" id="SSF57850">
    <property type="entry name" value="RING/U-box"/>
    <property type="match status" value="1"/>
</dbReference>
<proteinExistence type="predicted"/>
<dbReference type="InterPro" id="IPR043866">
    <property type="entry name" value="TTC3/DZIP3_dom"/>
</dbReference>
<evidence type="ECO:0000259" key="5">
    <source>
        <dbReference type="PROSITE" id="PS50089"/>
    </source>
</evidence>
<evidence type="ECO:0000256" key="4">
    <source>
        <dbReference type="SAM" id="Coils"/>
    </source>
</evidence>
<dbReference type="InterPro" id="IPR001841">
    <property type="entry name" value="Znf_RING"/>
</dbReference>
<dbReference type="PANTHER" id="PTHR17550">
    <property type="entry name" value="E3 UBIQUITIN-PROTEIN LIGASE TTC3"/>
    <property type="match status" value="1"/>
</dbReference>
<keyword evidence="1 3" id="KW-0479">Metal-binding</keyword>
<dbReference type="SMART" id="SM00184">
    <property type="entry name" value="RING"/>
    <property type="match status" value="1"/>
</dbReference>
<dbReference type="GO" id="GO:0005737">
    <property type="term" value="C:cytoplasm"/>
    <property type="evidence" value="ECO:0007669"/>
    <property type="project" value="UniProtKB-ARBA"/>
</dbReference>
<dbReference type="PROSITE" id="PS50089">
    <property type="entry name" value="ZF_RING_2"/>
    <property type="match status" value="1"/>
</dbReference>
<dbReference type="InterPro" id="IPR013083">
    <property type="entry name" value="Znf_RING/FYVE/PHD"/>
</dbReference>
<organism evidence="6 7">
    <name type="scientific">Vespula vulgaris</name>
    <name type="common">Yellow jacket</name>
    <name type="synonym">Wasp</name>
    <dbReference type="NCBI Taxonomy" id="7454"/>
    <lineage>
        <taxon>Eukaryota</taxon>
        <taxon>Metazoa</taxon>
        <taxon>Ecdysozoa</taxon>
        <taxon>Arthropoda</taxon>
        <taxon>Hexapoda</taxon>
        <taxon>Insecta</taxon>
        <taxon>Pterygota</taxon>
        <taxon>Neoptera</taxon>
        <taxon>Endopterygota</taxon>
        <taxon>Hymenoptera</taxon>
        <taxon>Apocrita</taxon>
        <taxon>Aculeata</taxon>
        <taxon>Vespoidea</taxon>
        <taxon>Vespidae</taxon>
        <taxon>Vespinae</taxon>
        <taxon>Vespula</taxon>
    </lineage>
</organism>
<dbReference type="Pfam" id="PF19179">
    <property type="entry name" value="TTC3_DZIP3_dom"/>
    <property type="match status" value="1"/>
</dbReference>
<dbReference type="SUPFAM" id="SSF48452">
    <property type="entry name" value="TPR-like"/>
    <property type="match status" value="1"/>
</dbReference>
<dbReference type="UniPathway" id="UPA00143"/>
<gene>
    <name evidence="6" type="ORF">HZH66_015269</name>
</gene>
<comment type="caution">
    <text evidence="6">The sequence shown here is derived from an EMBL/GenBank/DDBJ whole genome shotgun (WGS) entry which is preliminary data.</text>
</comment>
<protein>
    <recommendedName>
        <fullName evidence="5">RING-type domain-containing protein</fullName>
    </recommendedName>
</protein>
<evidence type="ECO:0000313" key="6">
    <source>
        <dbReference type="EMBL" id="KAF7379035.1"/>
    </source>
</evidence>
<evidence type="ECO:0000313" key="7">
    <source>
        <dbReference type="Proteomes" id="UP000614350"/>
    </source>
</evidence>
<dbReference type="PANTHER" id="PTHR17550:SF4">
    <property type="entry name" value="E3 UBIQUITIN-PROTEIN LIGASE TTC3"/>
    <property type="match status" value="1"/>
</dbReference>
<dbReference type="Gene3D" id="3.30.40.10">
    <property type="entry name" value="Zinc/RING finger domain, C3HC4 (zinc finger)"/>
    <property type="match status" value="1"/>
</dbReference>
<dbReference type="Proteomes" id="UP000614350">
    <property type="component" value="Unassembled WGS sequence"/>
</dbReference>
<dbReference type="GO" id="GO:0008270">
    <property type="term" value="F:zinc ion binding"/>
    <property type="evidence" value="ECO:0007669"/>
    <property type="project" value="UniProtKB-KW"/>
</dbReference>
<feature type="coiled-coil region" evidence="4">
    <location>
        <begin position="735"/>
        <end position="808"/>
    </location>
</feature>
<keyword evidence="1 3" id="KW-0863">Zinc-finger</keyword>
<reference evidence="6" key="1">
    <citation type="journal article" date="2020" name="G3 (Bethesda)">
        <title>High-Quality Assemblies for Three Invasive Social Wasps from the &lt;i&gt;Vespula&lt;/i&gt; Genus.</title>
        <authorList>
            <person name="Harrop T.W.R."/>
            <person name="Guhlin J."/>
            <person name="McLaughlin G.M."/>
            <person name="Permina E."/>
            <person name="Stockwell P."/>
            <person name="Gilligan J."/>
            <person name="Le Lec M.F."/>
            <person name="Gruber M.A.M."/>
            <person name="Quinn O."/>
            <person name="Lovegrove M."/>
            <person name="Duncan E.J."/>
            <person name="Remnant E.J."/>
            <person name="Van Eeckhoven J."/>
            <person name="Graham B."/>
            <person name="Knapp R.A."/>
            <person name="Langford K.W."/>
            <person name="Kronenberg Z."/>
            <person name="Press M.O."/>
            <person name="Eacker S.M."/>
            <person name="Wilson-Rankin E.E."/>
            <person name="Purcell J."/>
            <person name="Lester P.J."/>
            <person name="Dearden P.K."/>
        </authorList>
    </citation>
    <scope>NUCLEOTIDE SEQUENCE</scope>
    <source>
        <strain evidence="6">Marl-1</strain>
    </source>
</reference>
<evidence type="ECO:0000256" key="1">
    <source>
        <dbReference type="ARBA" id="ARBA00022771"/>
    </source>
</evidence>